<dbReference type="RefSeq" id="WP_024071308.1">
    <property type="nucleotide sequence ID" value="NC_023062.1"/>
</dbReference>
<comment type="similarity">
    <text evidence="1">Belongs to the universal ribosomal protein uL10 family.</text>
</comment>
<evidence type="ECO:0000256" key="2">
    <source>
        <dbReference type="ARBA" id="ARBA00035202"/>
    </source>
</evidence>
<dbReference type="InterPro" id="IPR043141">
    <property type="entry name" value="Ribosomal_uL10-like_sf"/>
</dbReference>
<name>A0ABM5P0N9_9MOLU</name>
<proteinExistence type="inferred from homology"/>
<evidence type="ECO:0000256" key="3">
    <source>
        <dbReference type="ARBA" id="ARBA00035502"/>
    </source>
</evidence>
<reference evidence="5 6" key="1">
    <citation type="journal article" date="2014" name="Genome Announc.">
        <title>Complete Genome Sequence of Mycoplasma ovis Strain Michigan, a Hemoplasma of Sheep with Two Distinct 16S rRNA Genes.</title>
        <authorList>
            <person name="Deshuillers P.L."/>
            <person name="Santos A.P."/>
            <person name="do Nascimento N.C."/>
            <person name="Hampel J.A."/>
            <person name="Bergin I.L."/>
            <person name="Dyson M.C."/>
            <person name="Messick J.B."/>
        </authorList>
    </citation>
    <scope>NUCLEOTIDE SEQUENCE [LARGE SCALE GENOMIC DNA]</scope>
    <source>
        <strain evidence="5 6">Michigan</strain>
    </source>
</reference>
<dbReference type="NCBIfam" id="NF000955">
    <property type="entry name" value="PRK00099.1-1"/>
    <property type="match status" value="1"/>
</dbReference>
<keyword evidence="4" id="KW-0472">Membrane</keyword>
<keyword evidence="5" id="KW-0687">Ribonucleoprotein</keyword>
<dbReference type="Pfam" id="PF00466">
    <property type="entry name" value="Ribosomal_L10"/>
    <property type="match status" value="1"/>
</dbReference>
<dbReference type="Proteomes" id="UP000018745">
    <property type="component" value="Chromosome"/>
</dbReference>
<dbReference type="EMBL" id="CP006935">
    <property type="protein sequence ID" value="AHC39986.1"/>
    <property type="molecule type" value="Genomic_DNA"/>
</dbReference>
<organism evidence="5 6">
    <name type="scientific">Mycoplasma ovis str. Michigan</name>
    <dbReference type="NCBI Taxonomy" id="1415773"/>
    <lineage>
        <taxon>Bacteria</taxon>
        <taxon>Bacillati</taxon>
        <taxon>Mycoplasmatota</taxon>
        <taxon>Mollicutes</taxon>
        <taxon>Mycoplasmataceae</taxon>
        <taxon>Mycoplasma</taxon>
    </lineage>
</organism>
<dbReference type="GO" id="GO:0005840">
    <property type="term" value="C:ribosome"/>
    <property type="evidence" value="ECO:0007669"/>
    <property type="project" value="UniProtKB-KW"/>
</dbReference>
<evidence type="ECO:0000313" key="6">
    <source>
        <dbReference type="Proteomes" id="UP000018745"/>
    </source>
</evidence>
<accession>A0ABM5P0N9</accession>
<gene>
    <name evidence="5" type="ORF">OVS_02685</name>
</gene>
<keyword evidence="4" id="KW-0812">Transmembrane</keyword>
<dbReference type="SUPFAM" id="SSF160369">
    <property type="entry name" value="Ribosomal protein L10-like"/>
    <property type="match status" value="1"/>
</dbReference>
<evidence type="ECO:0000256" key="4">
    <source>
        <dbReference type="SAM" id="Phobius"/>
    </source>
</evidence>
<dbReference type="Gene3D" id="3.30.70.1730">
    <property type="match status" value="1"/>
</dbReference>
<protein>
    <recommendedName>
        <fullName evidence="2">Large ribosomal subunit protein uL10</fullName>
    </recommendedName>
    <alternativeName>
        <fullName evidence="3">50S ribosomal protein L10</fullName>
    </alternativeName>
</protein>
<sequence>MRVRKYHSIKSNQVEQLSQKLKSAYSFASLNYSELGAKSSRWLRMEVKKFDGEIKFISNNVLRRAFKNVFDTPVNISGQNLILIVNSEKIAPLKLFGDLVNKYKLLKLGVVCCGNQLLNEEQKGYLASWTEKEDAYAKLVYLLMTPIISLIFLLKSISEKQ</sequence>
<evidence type="ECO:0000256" key="1">
    <source>
        <dbReference type="ARBA" id="ARBA00008889"/>
    </source>
</evidence>
<evidence type="ECO:0000313" key="5">
    <source>
        <dbReference type="EMBL" id="AHC39986.1"/>
    </source>
</evidence>
<keyword evidence="4" id="KW-1133">Transmembrane helix</keyword>
<keyword evidence="5" id="KW-0689">Ribosomal protein</keyword>
<dbReference type="InterPro" id="IPR001790">
    <property type="entry name" value="Ribosomal_uL10"/>
</dbReference>
<keyword evidence="6" id="KW-1185">Reference proteome</keyword>
<feature type="transmembrane region" description="Helical" evidence="4">
    <location>
        <begin position="139"/>
        <end position="158"/>
    </location>
</feature>